<dbReference type="Pfam" id="PF13289">
    <property type="entry name" value="SIR2_2"/>
    <property type="match status" value="1"/>
</dbReference>
<feature type="region of interest" description="Disordered" evidence="1">
    <location>
        <begin position="127"/>
        <end position="146"/>
    </location>
</feature>
<protein>
    <recommendedName>
        <fullName evidence="4">SIR2-like domain-containing protein</fullName>
    </recommendedName>
</protein>
<dbReference type="AlphaFoldDB" id="A0A845I5A7"/>
<dbReference type="Proteomes" id="UP000444316">
    <property type="component" value="Unassembled WGS sequence"/>
</dbReference>
<gene>
    <name evidence="2" type="ORF">GTP23_21580</name>
</gene>
<evidence type="ECO:0000313" key="3">
    <source>
        <dbReference type="Proteomes" id="UP000444316"/>
    </source>
</evidence>
<name>A0A845I5A7_9BURK</name>
<dbReference type="InterPro" id="IPR029035">
    <property type="entry name" value="DHS-like_NAD/FAD-binding_dom"/>
</dbReference>
<dbReference type="RefSeq" id="WP_161037027.1">
    <property type="nucleotide sequence ID" value="NZ_WWCL01000007.1"/>
</dbReference>
<evidence type="ECO:0000256" key="1">
    <source>
        <dbReference type="SAM" id="MobiDB-lite"/>
    </source>
</evidence>
<reference evidence="2" key="1">
    <citation type="submission" date="2019-12" db="EMBL/GenBank/DDBJ databases">
        <title>Novel species isolated from a subtropical stream in China.</title>
        <authorList>
            <person name="Lu H."/>
        </authorList>
    </citation>
    <scope>NUCLEOTIDE SEQUENCE [LARGE SCALE GENOMIC DNA]</scope>
    <source>
        <strain evidence="2">FT93W</strain>
    </source>
</reference>
<evidence type="ECO:0008006" key="4">
    <source>
        <dbReference type="Google" id="ProtNLM"/>
    </source>
</evidence>
<dbReference type="SUPFAM" id="SSF52467">
    <property type="entry name" value="DHS-like NAD/FAD-binding domain"/>
    <property type="match status" value="1"/>
</dbReference>
<organism evidence="2 3">
    <name type="scientific">Duganella fentianensis</name>
    <dbReference type="NCBI Taxonomy" id="2692177"/>
    <lineage>
        <taxon>Bacteria</taxon>
        <taxon>Pseudomonadati</taxon>
        <taxon>Pseudomonadota</taxon>
        <taxon>Betaproteobacteria</taxon>
        <taxon>Burkholderiales</taxon>
        <taxon>Oxalobacteraceae</taxon>
        <taxon>Telluria group</taxon>
        <taxon>Duganella</taxon>
    </lineage>
</organism>
<keyword evidence="3" id="KW-1185">Reference proteome</keyword>
<evidence type="ECO:0000313" key="2">
    <source>
        <dbReference type="EMBL" id="MYN47637.1"/>
    </source>
</evidence>
<comment type="caution">
    <text evidence="2">The sequence shown here is derived from an EMBL/GenBank/DDBJ whole genome shotgun (WGS) entry which is preliminary data.</text>
</comment>
<proteinExistence type="predicted"/>
<feature type="compositionally biased region" description="Basic and acidic residues" evidence="1">
    <location>
        <begin position="127"/>
        <end position="138"/>
    </location>
</feature>
<sequence>MSKTLPTVPPQILNAAENNELVIFVGAGASKLCGSPDWRGFADGVVGELKKAGILNFLEAEQLRSIPDARRTLSVAMNLAKKNGVKIDYETILHPGQPWERGARLYEILKEFNSIVVTTNYDKWPHKADREKTTKGGQDEAALPDRPPSDYLQAKYYKSEHFLPYVLTEKGAVIHLHGAYQDEDSMIISLRHYMRHYADEKVIRFLNHLFTYCTVLFLGYGVAELEILEHIIRSNDPVGKNPGAEPRHFLLNPVRSNQVKQNEFTESYFRDECGISVINYEIDEKGYDQVVDVLEAWAPAIKAKTPSLLDYQHQLQVFINDESDALNRASAIQLVLRQPGLTPFFLNSIKDPLWFDELETNGFFAPTNMPALVVTNEPDGGRLYEAPRWPALRYLENIAPEARDETAERIMAVLRRLTAYGSSDGFDNWRIWASCATIMSLLPLNVIELKDIDMIGVWLNTMFNADLIGHNVCAGLLPRLLDSPAPADAEKALALIEKITVEKSDA</sequence>
<dbReference type="EMBL" id="WWCL01000007">
    <property type="protein sequence ID" value="MYN47637.1"/>
    <property type="molecule type" value="Genomic_DNA"/>
</dbReference>
<accession>A0A845I5A7</accession>